<evidence type="ECO:0008006" key="4">
    <source>
        <dbReference type="Google" id="ProtNLM"/>
    </source>
</evidence>
<proteinExistence type="predicted"/>
<name>A0ABX4BJT7_FLAFR</name>
<accession>A0ABX4BJT7</accession>
<evidence type="ECO:0000313" key="3">
    <source>
        <dbReference type="Proteomes" id="UP000198382"/>
    </source>
</evidence>
<dbReference type="Proteomes" id="UP000198382">
    <property type="component" value="Unassembled WGS sequence"/>
</dbReference>
<keyword evidence="3" id="KW-1185">Reference proteome</keyword>
<dbReference type="RefSeq" id="WP_123890403.1">
    <property type="nucleotide sequence ID" value="NZ_MUGV01000043.1"/>
</dbReference>
<keyword evidence="1" id="KW-0732">Signal</keyword>
<protein>
    <recommendedName>
        <fullName evidence="4">Outer membrane protein beta-barrel domain-containing protein</fullName>
    </recommendedName>
</protein>
<feature type="signal peptide" evidence="1">
    <location>
        <begin position="1"/>
        <end position="19"/>
    </location>
</feature>
<evidence type="ECO:0000313" key="2">
    <source>
        <dbReference type="EMBL" id="OXA75677.1"/>
    </source>
</evidence>
<dbReference type="EMBL" id="MUGV01000043">
    <property type="protein sequence ID" value="OXA75677.1"/>
    <property type="molecule type" value="Genomic_DNA"/>
</dbReference>
<feature type="chain" id="PRO_5046365180" description="Outer membrane protein beta-barrel domain-containing protein" evidence="1">
    <location>
        <begin position="20"/>
        <end position="216"/>
    </location>
</feature>
<organism evidence="2 3">
    <name type="scientific">Flavobacterium frigidimaris</name>
    <dbReference type="NCBI Taxonomy" id="262320"/>
    <lineage>
        <taxon>Bacteria</taxon>
        <taxon>Pseudomonadati</taxon>
        <taxon>Bacteroidota</taxon>
        <taxon>Flavobacteriia</taxon>
        <taxon>Flavobacteriales</taxon>
        <taxon>Flavobacteriaceae</taxon>
        <taxon>Flavobacterium</taxon>
    </lineage>
</organism>
<comment type="caution">
    <text evidence="2">The sequence shown here is derived from an EMBL/GenBank/DDBJ whole genome shotgun (WGS) entry which is preliminary data.</text>
</comment>
<gene>
    <name evidence="2" type="ORF">B0A65_20860</name>
</gene>
<evidence type="ECO:0000256" key="1">
    <source>
        <dbReference type="SAM" id="SignalP"/>
    </source>
</evidence>
<reference evidence="2 3" key="1">
    <citation type="submission" date="2016-11" db="EMBL/GenBank/DDBJ databases">
        <title>Whole genomes of Flavobacteriaceae.</title>
        <authorList>
            <person name="Stine C."/>
            <person name="Li C."/>
            <person name="Tadesse D."/>
        </authorList>
    </citation>
    <scope>NUCLEOTIDE SEQUENCE [LARGE SCALE GENOMIC DNA]</scope>
    <source>
        <strain evidence="2 3">DSM 15937</strain>
    </source>
</reference>
<sequence>MNKTIFYFLFILFSINLNAQVRAFAGASYYRHTDFQESGYLEVASGVDVKVYKFFKPEASVSYYFGRLEDYNKLDQEGNIISISQANASAINFGFTPKICLSWGEFGAGDAVLQILPRYNISRIEAQQNYTLINQSNPAQSKTQNNIVTEWQHSLGIGLGLDIMLSDKNYNSLAINLYYTGVDMGEALTDVKKSNTHYDSTTLGLGMNYYFGFKKK</sequence>